<sequence>MIKWGIDFNDNYNYGANIRLLEDDSVRFSSPFMPTGTPIKTWYSRTAFHSARKSPMLPILMNGKGYHIKVHAKFDTTNAVQLVIEFFNVNEEVIEKIYFKELEGHFIFPNEAISYNVQLVNKKHEFIIFNCLTIVSDSLEERYELQTDKNTEVIFLKVRHPYKGIKTKIVLQRKSKYMTSLVLKDYMNYYFLIGDQSEKTWLDGIVDMCDDLKENHELNSLSIERGPRFNTLEDNIQLLPLALEAILPSSRLTNVRTSTTAGWTKLKEQAQVNKYALSILQHTVARQENLTLKKSRQ</sequence>
<proteinExistence type="predicted"/>
<protein>
    <submittedName>
        <fullName evidence="1">Accessory Sec system protein Asp3</fullName>
    </submittedName>
</protein>
<gene>
    <name evidence="1" type="primary">asp3</name>
    <name evidence="1" type="ORF">AUF17_16080</name>
</gene>
<dbReference type="Proteomes" id="UP000316316">
    <property type="component" value="Unassembled WGS sequence"/>
</dbReference>
<name>A0A8B5VXW9_ENTAV</name>
<organism evidence="1 2">
    <name type="scientific">Enterococcus avium</name>
    <name type="common">Streptococcus avium</name>
    <dbReference type="NCBI Taxonomy" id="33945"/>
    <lineage>
        <taxon>Bacteria</taxon>
        <taxon>Bacillati</taxon>
        <taxon>Bacillota</taxon>
        <taxon>Bacilli</taxon>
        <taxon>Lactobacillales</taxon>
        <taxon>Enterococcaceae</taxon>
        <taxon>Enterococcus</taxon>
    </lineage>
</organism>
<dbReference type="AlphaFoldDB" id="A0A8B5VXW9"/>
<dbReference type="NCBIfam" id="TIGR03711">
    <property type="entry name" value="acc_sec_asp3"/>
    <property type="match status" value="1"/>
</dbReference>
<dbReference type="EMBL" id="PDXQ01000002">
    <property type="protein sequence ID" value="TRZ29392.1"/>
    <property type="molecule type" value="Genomic_DNA"/>
</dbReference>
<dbReference type="InterPro" id="IPR022259">
    <property type="entry name" value="Acessory_Sec_prot_Asp3"/>
</dbReference>
<reference evidence="1 2" key="1">
    <citation type="submission" date="2017-10" db="EMBL/GenBank/DDBJ databases">
        <title>FDA dAtabase for Regulatory Grade micrObial Sequences (FDA-ARGOS): Supporting development and validation of Infectious Disease Dx tests.</title>
        <authorList>
            <person name="Campos J."/>
            <person name="Goldberg B."/>
            <person name="Tallon L.J."/>
            <person name="Sadzewicz L."/>
            <person name="Sengamalay N."/>
            <person name="Ott S."/>
            <person name="Godinez A."/>
            <person name="Nagaraj S."/>
            <person name="Vyas G."/>
            <person name="Aluvathingal J."/>
            <person name="Nadendla S."/>
            <person name="Geyer C."/>
            <person name="Nandy P."/>
            <person name="Hobson J."/>
            <person name="Sichtig H."/>
        </authorList>
    </citation>
    <scope>NUCLEOTIDE SEQUENCE [LARGE SCALE GENOMIC DNA]</scope>
    <source>
        <strain evidence="1 2">FDAARGOS_185</strain>
    </source>
</reference>
<dbReference type="GO" id="GO:0015031">
    <property type="term" value="P:protein transport"/>
    <property type="evidence" value="ECO:0007669"/>
    <property type="project" value="InterPro"/>
</dbReference>
<evidence type="ECO:0000313" key="2">
    <source>
        <dbReference type="Proteomes" id="UP000316316"/>
    </source>
</evidence>
<accession>A0A8B5VXW9</accession>
<dbReference type="Pfam" id="PF15432">
    <property type="entry name" value="Sec-ASP3"/>
    <property type="match status" value="1"/>
</dbReference>
<evidence type="ECO:0000313" key="1">
    <source>
        <dbReference type="EMBL" id="TRZ29392.1"/>
    </source>
</evidence>
<comment type="caution">
    <text evidence="1">The sequence shown here is derived from an EMBL/GenBank/DDBJ whole genome shotgun (WGS) entry which is preliminary data.</text>
</comment>
<dbReference type="RefSeq" id="WP_016178082.1">
    <property type="nucleotide sequence ID" value="NZ_CP145095.1"/>
</dbReference>